<dbReference type="GO" id="GO:0032259">
    <property type="term" value="P:methylation"/>
    <property type="evidence" value="ECO:0007669"/>
    <property type="project" value="UniProtKB-KW"/>
</dbReference>
<accession>A0A7X6N2H9</accession>
<dbReference type="PROSITE" id="PS00092">
    <property type="entry name" value="N6_MTASE"/>
    <property type="match status" value="1"/>
</dbReference>
<protein>
    <submittedName>
        <fullName evidence="2">tRNA1(Val) (Adenine(37)-N6)-methyltransferase</fullName>
    </submittedName>
</protein>
<dbReference type="Gene3D" id="3.40.50.150">
    <property type="entry name" value="Vaccinia Virus protein VP39"/>
    <property type="match status" value="1"/>
</dbReference>
<evidence type="ECO:0000313" key="2">
    <source>
        <dbReference type="EMBL" id="NKZ24127.1"/>
    </source>
</evidence>
<name>A0A7X6N2H9_9LACO</name>
<dbReference type="InterPro" id="IPR050210">
    <property type="entry name" value="tRNA_Adenine-N(6)_MTase"/>
</dbReference>
<evidence type="ECO:0000259" key="1">
    <source>
        <dbReference type="Pfam" id="PF05175"/>
    </source>
</evidence>
<dbReference type="GO" id="GO:0003676">
    <property type="term" value="F:nucleic acid binding"/>
    <property type="evidence" value="ECO:0007669"/>
    <property type="project" value="InterPro"/>
</dbReference>
<organism evidence="2 3">
    <name type="scientific">Periweissella fabalis</name>
    <dbReference type="NCBI Taxonomy" id="1070421"/>
    <lineage>
        <taxon>Bacteria</taxon>
        <taxon>Bacillati</taxon>
        <taxon>Bacillota</taxon>
        <taxon>Bacilli</taxon>
        <taxon>Lactobacillales</taxon>
        <taxon>Lactobacillaceae</taxon>
        <taxon>Periweissella</taxon>
    </lineage>
</organism>
<feature type="domain" description="Methyltransferase small" evidence="1">
    <location>
        <begin position="35"/>
        <end position="149"/>
    </location>
</feature>
<dbReference type="PANTHER" id="PTHR47739:SF1">
    <property type="entry name" value="TRNA1(VAL) (ADENINE(37)-N6)-METHYLTRANSFERASE"/>
    <property type="match status" value="1"/>
</dbReference>
<reference evidence="2 3" key="1">
    <citation type="submission" date="2020-04" db="EMBL/GenBank/DDBJ databases">
        <title>MicrobeNet Type strains.</title>
        <authorList>
            <person name="Nicholson A.C."/>
        </authorList>
    </citation>
    <scope>NUCLEOTIDE SEQUENCE [LARGE SCALE GENOMIC DNA]</scope>
    <source>
        <strain evidence="2 3">CCUG 61472</strain>
    </source>
</reference>
<keyword evidence="2" id="KW-0489">Methyltransferase</keyword>
<dbReference type="InterPro" id="IPR002052">
    <property type="entry name" value="DNA_methylase_N6_adenine_CS"/>
</dbReference>
<dbReference type="GO" id="GO:0008170">
    <property type="term" value="F:N-methyltransferase activity"/>
    <property type="evidence" value="ECO:0007669"/>
    <property type="project" value="UniProtKB-ARBA"/>
</dbReference>
<dbReference type="EMBL" id="JAAXPN010000004">
    <property type="protein sequence ID" value="NKZ24127.1"/>
    <property type="molecule type" value="Genomic_DNA"/>
</dbReference>
<proteinExistence type="predicted"/>
<keyword evidence="3" id="KW-1185">Reference proteome</keyword>
<dbReference type="GO" id="GO:0008757">
    <property type="term" value="F:S-adenosylmethionine-dependent methyltransferase activity"/>
    <property type="evidence" value="ECO:0007669"/>
    <property type="project" value="UniProtKB-ARBA"/>
</dbReference>
<dbReference type="SUPFAM" id="SSF53335">
    <property type="entry name" value="S-adenosyl-L-methionine-dependent methyltransferases"/>
    <property type="match status" value="1"/>
</dbReference>
<gene>
    <name evidence="2" type="ORF">HF964_04805</name>
</gene>
<dbReference type="PANTHER" id="PTHR47739">
    <property type="entry name" value="TRNA1(VAL) (ADENINE(37)-N6)-METHYLTRANSFERASE"/>
    <property type="match status" value="1"/>
</dbReference>
<dbReference type="Pfam" id="PF05175">
    <property type="entry name" value="MTS"/>
    <property type="match status" value="1"/>
</dbReference>
<dbReference type="AlphaFoldDB" id="A0A7X6N2H9"/>
<evidence type="ECO:0000313" key="3">
    <source>
        <dbReference type="Proteomes" id="UP000549765"/>
    </source>
</evidence>
<dbReference type="Proteomes" id="UP000549765">
    <property type="component" value="Unassembled WGS sequence"/>
</dbReference>
<comment type="caution">
    <text evidence="2">The sequence shown here is derived from an EMBL/GenBank/DDBJ whole genome shotgun (WGS) entry which is preliminary data.</text>
</comment>
<dbReference type="RefSeq" id="WP_168721927.1">
    <property type="nucleotide sequence ID" value="NZ_JAAXPN010000004.1"/>
</dbReference>
<dbReference type="InterPro" id="IPR029063">
    <property type="entry name" value="SAM-dependent_MTases_sf"/>
</dbReference>
<dbReference type="InterPro" id="IPR007848">
    <property type="entry name" value="Small_mtfrase_dom"/>
</dbReference>
<sequence length="250" mass="27618">MTKVHLKSDERIDQLFSQNIQIIQSASVFAFSLDAVLLAHFAKAPKGGRGHTVDLCAGNGAIGLFYSQKSIGNITEVELQPRLADMATRSIMLNNLETRINVLNIDLADTLSYIKSGTVETVLCNPPYFLSSETSQKNPNEHLAIARHEITTNLDTVCQVSSRLLKDNGKLFMVHRPDRLVDVLLAMQAVRVAPKRIQFVHPKVGKEANIVLIEAIKNGKSGGVRVLDPLTVYDIDGHYTPMIKQVLYGE</sequence>
<dbReference type="CDD" id="cd02440">
    <property type="entry name" value="AdoMet_MTases"/>
    <property type="match status" value="1"/>
</dbReference>
<keyword evidence="2" id="KW-0808">Transferase</keyword>